<dbReference type="GO" id="GO:0022857">
    <property type="term" value="F:transmembrane transporter activity"/>
    <property type="evidence" value="ECO:0007669"/>
    <property type="project" value="InterPro"/>
</dbReference>
<dbReference type="InterPro" id="IPR011701">
    <property type="entry name" value="MFS"/>
</dbReference>
<feature type="transmembrane region" description="Helical" evidence="7">
    <location>
        <begin position="238"/>
        <end position="259"/>
    </location>
</feature>
<dbReference type="SUPFAM" id="SSF103473">
    <property type="entry name" value="MFS general substrate transporter"/>
    <property type="match status" value="1"/>
</dbReference>
<accession>A0AAN6LVK4</accession>
<proteinExistence type="predicted"/>
<dbReference type="InterPro" id="IPR036259">
    <property type="entry name" value="MFS_trans_sf"/>
</dbReference>
<dbReference type="PRINTS" id="PR01036">
    <property type="entry name" value="TCRTETB"/>
</dbReference>
<feature type="domain" description="Major facilitator superfamily (MFS) profile" evidence="8">
    <location>
        <begin position="43"/>
        <end position="503"/>
    </location>
</feature>
<sequence length="503" mass="52899">MVSSIIEGDGEPKEIQTESRIVSDDDADTSEAEYPSVLIRTIIVASLMLAVFLIALDMSIIGTAIPIITTQFNSMTDAGWYGSAFFLTLTAFVSAWGKAYKYFSLRFIFLLALFIFEAGSLLCALAPNSIALICGRAIQGLGGAGISGGSYTITAFVCPPHLQPIVIGLMGSVFTVASVAGPLMGGAFSSSHLTWRWCFYINLPIGAITMLGVTLCFRTPKAAKAGHATSTREKILSFDPLGLVLVFTAVLCFFLAIQWGGVVHAWRSGVVVGFLNAGNIALQYLLPIYFQAIQGDTPVKSGIKMIPSILATALATTAGSAIAGRLKIFQPFLLIAGAIGALGCGLMLTFDLNPKIGAIIGYQILFGIGIGLGVQLPNLVATVTSSPEDVALTISSVAFFMMLAGGWGVAATDAALNNIILRKVPQYVSSLDGHEVLKVGAAGLQQAYSGDVLQGVRQAYLDGLRAGWALGVAAFGMAVVCALFPKWPGKLVRHQVQSENPLS</sequence>
<evidence type="ECO:0000313" key="9">
    <source>
        <dbReference type="EMBL" id="KAK3203020.1"/>
    </source>
</evidence>
<feature type="transmembrane region" description="Helical" evidence="7">
    <location>
        <begin position="107"/>
        <end position="131"/>
    </location>
</feature>
<evidence type="ECO:0000256" key="7">
    <source>
        <dbReference type="SAM" id="Phobius"/>
    </source>
</evidence>
<dbReference type="CDD" id="cd17502">
    <property type="entry name" value="MFS_Azr1_MDR_like"/>
    <property type="match status" value="1"/>
</dbReference>
<evidence type="ECO:0000256" key="6">
    <source>
        <dbReference type="SAM" id="MobiDB-lite"/>
    </source>
</evidence>
<dbReference type="Proteomes" id="UP001280581">
    <property type="component" value="Unassembled WGS sequence"/>
</dbReference>
<evidence type="ECO:0000256" key="4">
    <source>
        <dbReference type="ARBA" id="ARBA00022989"/>
    </source>
</evidence>
<gene>
    <name evidence="9" type="ORF">GRF29_154g1587448</name>
</gene>
<feature type="region of interest" description="Disordered" evidence="6">
    <location>
        <begin position="1"/>
        <end position="28"/>
    </location>
</feature>
<feature type="transmembrane region" description="Helical" evidence="7">
    <location>
        <begin position="328"/>
        <end position="349"/>
    </location>
</feature>
<evidence type="ECO:0000256" key="2">
    <source>
        <dbReference type="ARBA" id="ARBA00022448"/>
    </source>
</evidence>
<feature type="transmembrane region" description="Helical" evidence="7">
    <location>
        <begin position="466"/>
        <end position="485"/>
    </location>
</feature>
<dbReference type="PROSITE" id="PS50850">
    <property type="entry name" value="MFS"/>
    <property type="match status" value="1"/>
</dbReference>
<feature type="compositionally biased region" description="Basic and acidic residues" evidence="6">
    <location>
        <begin position="10"/>
        <end position="23"/>
    </location>
</feature>
<dbReference type="PANTHER" id="PTHR23501:SF177">
    <property type="entry name" value="MAJOR FACILITATOR SUPERFAMILY (MFS) PROFILE DOMAIN-CONTAINING PROTEIN-RELATED"/>
    <property type="match status" value="1"/>
</dbReference>
<dbReference type="InterPro" id="IPR020846">
    <property type="entry name" value="MFS_dom"/>
</dbReference>
<feature type="transmembrane region" description="Helical" evidence="7">
    <location>
        <begin position="302"/>
        <end position="322"/>
    </location>
</feature>
<dbReference type="Pfam" id="PF07690">
    <property type="entry name" value="MFS_1"/>
    <property type="match status" value="1"/>
</dbReference>
<evidence type="ECO:0000259" key="8">
    <source>
        <dbReference type="PROSITE" id="PS50850"/>
    </source>
</evidence>
<keyword evidence="10" id="KW-1185">Reference proteome</keyword>
<dbReference type="EMBL" id="WVTA01000013">
    <property type="protein sequence ID" value="KAK3203020.1"/>
    <property type="molecule type" value="Genomic_DNA"/>
</dbReference>
<evidence type="ECO:0000256" key="3">
    <source>
        <dbReference type="ARBA" id="ARBA00022692"/>
    </source>
</evidence>
<feature type="transmembrane region" description="Helical" evidence="7">
    <location>
        <begin position="137"/>
        <end position="158"/>
    </location>
</feature>
<dbReference type="GO" id="GO:0005886">
    <property type="term" value="C:plasma membrane"/>
    <property type="evidence" value="ECO:0007669"/>
    <property type="project" value="TreeGrafter"/>
</dbReference>
<protein>
    <recommendedName>
        <fullName evidence="8">Major facilitator superfamily (MFS) profile domain-containing protein</fullName>
    </recommendedName>
</protein>
<keyword evidence="4 7" id="KW-1133">Transmembrane helix</keyword>
<feature type="transmembrane region" description="Helical" evidence="7">
    <location>
        <begin position="80"/>
        <end position="100"/>
    </location>
</feature>
<dbReference type="AlphaFoldDB" id="A0AAN6LVK4"/>
<evidence type="ECO:0000256" key="1">
    <source>
        <dbReference type="ARBA" id="ARBA00004141"/>
    </source>
</evidence>
<keyword evidence="3 7" id="KW-0812">Transmembrane</keyword>
<dbReference type="PANTHER" id="PTHR23501">
    <property type="entry name" value="MAJOR FACILITATOR SUPERFAMILY"/>
    <property type="match status" value="1"/>
</dbReference>
<evidence type="ECO:0000256" key="5">
    <source>
        <dbReference type="ARBA" id="ARBA00023136"/>
    </source>
</evidence>
<feature type="transmembrane region" description="Helical" evidence="7">
    <location>
        <begin position="42"/>
        <end position="68"/>
    </location>
</feature>
<dbReference type="Gene3D" id="1.20.1250.20">
    <property type="entry name" value="MFS general substrate transporter like domains"/>
    <property type="match status" value="1"/>
</dbReference>
<feature type="transmembrane region" description="Helical" evidence="7">
    <location>
        <begin position="356"/>
        <end position="374"/>
    </location>
</feature>
<feature type="transmembrane region" description="Helical" evidence="7">
    <location>
        <begin position="265"/>
        <end position="290"/>
    </location>
</feature>
<feature type="transmembrane region" description="Helical" evidence="7">
    <location>
        <begin position="165"/>
        <end position="188"/>
    </location>
</feature>
<reference evidence="9 10" key="1">
    <citation type="submission" date="2021-02" db="EMBL/GenBank/DDBJ databases">
        <title>Genome assembly of Pseudopithomyces chartarum.</title>
        <authorList>
            <person name="Jauregui R."/>
            <person name="Singh J."/>
            <person name="Voisey C."/>
        </authorList>
    </citation>
    <scope>NUCLEOTIDE SEQUENCE [LARGE SCALE GENOMIC DNA]</scope>
    <source>
        <strain evidence="9 10">AGR01</strain>
    </source>
</reference>
<keyword evidence="5 7" id="KW-0472">Membrane</keyword>
<keyword evidence="2" id="KW-0813">Transport</keyword>
<feature type="transmembrane region" description="Helical" evidence="7">
    <location>
        <begin position="394"/>
        <end position="416"/>
    </location>
</feature>
<comment type="subcellular location">
    <subcellularLocation>
        <location evidence="1">Membrane</location>
        <topology evidence="1">Multi-pass membrane protein</topology>
    </subcellularLocation>
</comment>
<name>A0AAN6LVK4_9PLEO</name>
<comment type="caution">
    <text evidence="9">The sequence shown here is derived from an EMBL/GenBank/DDBJ whole genome shotgun (WGS) entry which is preliminary data.</text>
</comment>
<evidence type="ECO:0000313" key="10">
    <source>
        <dbReference type="Proteomes" id="UP001280581"/>
    </source>
</evidence>
<organism evidence="9 10">
    <name type="scientific">Pseudopithomyces chartarum</name>
    <dbReference type="NCBI Taxonomy" id="1892770"/>
    <lineage>
        <taxon>Eukaryota</taxon>
        <taxon>Fungi</taxon>
        <taxon>Dikarya</taxon>
        <taxon>Ascomycota</taxon>
        <taxon>Pezizomycotina</taxon>
        <taxon>Dothideomycetes</taxon>
        <taxon>Pleosporomycetidae</taxon>
        <taxon>Pleosporales</taxon>
        <taxon>Massarineae</taxon>
        <taxon>Didymosphaeriaceae</taxon>
        <taxon>Pseudopithomyces</taxon>
    </lineage>
</organism>
<feature type="transmembrane region" description="Helical" evidence="7">
    <location>
        <begin position="194"/>
        <end position="217"/>
    </location>
</feature>